<dbReference type="Pfam" id="PF00809">
    <property type="entry name" value="Pterin_bind"/>
    <property type="match status" value="1"/>
</dbReference>
<accession>A0A2Z6GDP0</accession>
<evidence type="ECO:0000313" key="12">
    <source>
        <dbReference type="Proteomes" id="UP000033070"/>
    </source>
</evidence>
<evidence type="ECO:0000256" key="6">
    <source>
        <dbReference type="ARBA" id="ARBA00022723"/>
    </source>
</evidence>
<dbReference type="GO" id="GO:0005829">
    <property type="term" value="C:cytosol"/>
    <property type="evidence" value="ECO:0007669"/>
    <property type="project" value="TreeGrafter"/>
</dbReference>
<dbReference type="InterPro" id="IPR000489">
    <property type="entry name" value="Pterin-binding_dom"/>
</dbReference>
<dbReference type="UniPathway" id="UPA00077">
    <property type="reaction ID" value="UER00156"/>
</dbReference>
<keyword evidence="7 9" id="KW-0460">Magnesium</keyword>
<evidence type="ECO:0000256" key="9">
    <source>
        <dbReference type="RuleBase" id="RU361205"/>
    </source>
</evidence>
<evidence type="ECO:0000256" key="2">
    <source>
        <dbReference type="ARBA" id="ARBA00001946"/>
    </source>
</evidence>
<dbReference type="PROSITE" id="PS50972">
    <property type="entry name" value="PTERIN_BINDING"/>
    <property type="match status" value="1"/>
</dbReference>
<comment type="function">
    <text evidence="9">Catalyzes the condensation of para-aminobenzoate (pABA) with 6-hydroxymethyl-7,8-dihydropterin diphosphate (DHPt-PP) to form 7,8-dihydropteroate (H2Pte), the immediate precursor of folate derivatives.</text>
</comment>
<proteinExistence type="inferred from homology"/>
<dbReference type="GO" id="GO:0004156">
    <property type="term" value="F:dihydropteroate synthase activity"/>
    <property type="evidence" value="ECO:0007669"/>
    <property type="project" value="UniProtKB-EC"/>
</dbReference>
<evidence type="ECO:0000259" key="10">
    <source>
        <dbReference type="PROSITE" id="PS50972"/>
    </source>
</evidence>
<dbReference type="OrthoDB" id="9811744at2"/>
<comment type="similarity">
    <text evidence="9">Belongs to the DHPS family.</text>
</comment>
<evidence type="ECO:0000256" key="1">
    <source>
        <dbReference type="ARBA" id="ARBA00000012"/>
    </source>
</evidence>
<dbReference type="NCBIfam" id="TIGR01496">
    <property type="entry name" value="DHPS"/>
    <property type="match status" value="1"/>
</dbReference>
<dbReference type="KEGG" id="fam:OYT1_ch1752"/>
<sequence length="272" mass="28640">MPLHCGQFQLDLSRPLVMGIVNVTPDSFSDGGRGADAALNHALQLLDEGADILDVGGESTRPGAASVSEQEELDRVLPVLEGLRGAPVPLSIDTSKPAVMRAALAAGASMVNDVNAFQADGAFEAVVASDAALCMLHRQGDAQTMQQQPVYEDVVAEVMAFLHGRIKVAKQFGISPGRIVADPGFGFGKTLEHNLTLLRELDTFSCLGVPVLAGLSRKSMIGVLTGRGVDQRVFGSVAAALLAVEHGAQIVRVHDVSGTVDALKVWHALRYQ</sequence>
<comment type="cofactor">
    <cofactor evidence="2 9">
        <name>Mg(2+)</name>
        <dbReference type="ChEBI" id="CHEBI:18420"/>
    </cofactor>
</comment>
<dbReference type="InterPro" id="IPR011005">
    <property type="entry name" value="Dihydropteroate_synth-like_sf"/>
</dbReference>
<dbReference type="PANTHER" id="PTHR20941">
    <property type="entry name" value="FOLATE SYNTHESIS PROTEINS"/>
    <property type="match status" value="1"/>
</dbReference>
<keyword evidence="8 9" id="KW-0289">Folate biosynthesis</keyword>
<evidence type="ECO:0000313" key="11">
    <source>
        <dbReference type="EMBL" id="BBE51285.1"/>
    </source>
</evidence>
<dbReference type="PROSITE" id="PS00793">
    <property type="entry name" value="DHPS_2"/>
    <property type="match status" value="1"/>
</dbReference>
<comment type="pathway">
    <text evidence="3 9">Cofactor biosynthesis; tetrahydrofolate biosynthesis; 7,8-dihydrofolate from 2-amino-4-hydroxy-6-hydroxymethyl-7,8-dihydropteridine diphosphate and 4-aminobenzoate: step 1/2.</text>
</comment>
<organism evidence="11 12">
    <name type="scientific">Ferriphaselus amnicola</name>
    <dbReference type="NCBI Taxonomy" id="1188319"/>
    <lineage>
        <taxon>Bacteria</taxon>
        <taxon>Pseudomonadati</taxon>
        <taxon>Pseudomonadota</taxon>
        <taxon>Betaproteobacteria</taxon>
        <taxon>Nitrosomonadales</taxon>
        <taxon>Gallionellaceae</taxon>
        <taxon>Ferriphaselus</taxon>
    </lineage>
</organism>
<dbReference type="InterPro" id="IPR006390">
    <property type="entry name" value="DHP_synth_dom"/>
</dbReference>
<dbReference type="EC" id="2.5.1.15" evidence="4 9"/>
<dbReference type="SUPFAM" id="SSF51717">
    <property type="entry name" value="Dihydropteroate synthetase-like"/>
    <property type="match status" value="1"/>
</dbReference>
<dbReference type="RefSeq" id="WP_062625967.1">
    <property type="nucleotide sequence ID" value="NZ_AP018738.1"/>
</dbReference>
<comment type="catalytic activity">
    <reaction evidence="1">
        <text>(7,8-dihydropterin-6-yl)methyl diphosphate + 4-aminobenzoate = 7,8-dihydropteroate + diphosphate</text>
        <dbReference type="Rhea" id="RHEA:19949"/>
        <dbReference type="ChEBI" id="CHEBI:17836"/>
        <dbReference type="ChEBI" id="CHEBI:17839"/>
        <dbReference type="ChEBI" id="CHEBI:33019"/>
        <dbReference type="ChEBI" id="CHEBI:72950"/>
        <dbReference type="EC" id="2.5.1.15"/>
    </reaction>
</comment>
<gene>
    <name evidence="11" type="ORF">OYT1_ch1752</name>
</gene>
<evidence type="ECO:0000256" key="4">
    <source>
        <dbReference type="ARBA" id="ARBA00012458"/>
    </source>
</evidence>
<dbReference type="GO" id="GO:0046656">
    <property type="term" value="P:folic acid biosynthetic process"/>
    <property type="evidence" value="ECO:0007669"/>
    <property type="project" value="UniProtKB-KW"/>
</dbReference>
<dbReference type="AlphaFoldDB" id="A0A2Z6GDP0"/>
<dbReference type="Gene3D" id="3.20.20.20">
    <property type="entry name" value="Dihydropteroate synthase-like"/>
    <property type="match status" value="1"/>
</dbReference>
<keyword evidence="6 9" id="KW-0479">Metal-binding</keyword>
<dbReference type="EMBL" id="AP018738">
    <property type="protein sequence ID" value="BBE51285.1"/>
    <property type="molecule type" value="Genomic_DNA"/>
</dbReference>
<keyword evidence="5 9" id="KW-0808">Transferase</keyword>
<keyword evidence="12" id="KW-1185">Reference proteome</keyword>
<evidence type="ECO:0000256" key="3">
    <source>
        <dbReference type="ARBA" id="ARBA00004763"/>
    </source>
</evidence>
<evidence type="ECO:0000256" key="7">
    <source>
        <dbReference type="ARBA" id="ARBA00022842"/>
    </source>
</evidence>
<protein>
    <recommendedName>
        <fullName evidence="4 9">Dihydropteroate synthase</fullName>
        <shortName evidence="9">DHPS</shortName>
        <ecNumber evidence="4 9">2.5.1.15</ecNumber>
    </recommendedName>
    <alternativeName>
        <fullName evidence="9">Dihydropteroate pyrophosphorylase</fullName>
    </alternativeName>
</protein>
<dbReference type="GO" id="GO:0046872">
    <property type="term" value="F:metal ion binding"/>
    <property type="evidence" value="ECO:0007669"/>
    <property type="project" value="UniProtKB-KW"/>
</dbReference>
<name>A0A2Z6GDP0_9PROT</name>
<evidence type="ECO:0000256" key="8">
    <source>
        <dbReference type="ARBA" id="ARBA00022909"/>
    </source>
</evidence>
<dbReference type="InterPro" id="IPR045031">
    <property type="entry name" value="DHP_synth-like"/>
</dbReference>
<feature type="domain" description="Pterin-binding" evidence="10">
    <location>
        <begin position="15"/>
        <end position="264"/>
    </location>
</feature>
<reference evidence="11 12" key="1">
    <citation type="submission" date="2018-06" db="EMBL/GenBank/DDBJ databases">
        <title>OYT1 Genome Sequencing.</title>
        <authorList>
            <person name="Kato S."/>
            <person name="Itoh T."/>
            <person name="Ohkuma M."/>
        </authorList>
    </citation>
    <scope>NUCLEOTIDE SEQUENCE [LARGE SCALE GENOMIC DNA]</scope>
    <source>
        <strain evidence="11 12">OYT1</strain>
    </source>
</reference>
<dbReference type="STRING" id="1188319.OYT1_00745"/>
<evidence type="ECO:0000256" key="5">
    <source>
        <dbReference type="ARBA" id="ARBA00022679"/>
    </source>
</evidence>
<dbReference type="PANTHER" id="PTHR20941:SF1">
    <property type="entry name" value="FOLIC ACID SYNTHESIS PROTEIN FOL1"/>
    <property type="match status" value="1"/>
</dbReference>
<dbReference type="Proteomes" id="UP000033070">
    <property type="component" value="Chromosome"/>
</dbReference>
<dbReference type="PROSITE" id="PS00792">
    <property type="entry name" value="DHPS_1"/>
    <property type="match status" value="1"/>
</dbReference>
<dbReference type="CDD" id="cd00739">
    <property type="entry name" value="DHPS"/>
    <property type="match status" value="1"/>
</dbReference>
<dbReference type="GO" id="GO:0046654">
    <property type="term" value="P:tetrahydrofolate biosynthetic process"/>
    <property type="evidence" value="ECO:0007669"/>
    <property type="project" value="UniProtKB-UniPathway"/>
</dbReference>